<evidence type="ECO:0000256" key="1">
    <source>
        <dbReference type="ARBA" id="ARBA00022801"/>
    </source>
</evidence>
<dbReference type="InterPro" id="IPR001932">
    <property type="entry name" value="PPM-type_phosphatase-like_dom"/>
</dbReference>
<feature type="compositionally biased region" description="Basic and acidic residues" evidence="2">
    <location>
        <begin position="119"/>
        <end position="132"/>
    </location>
</feature>
<keyword evidence="5" id="KW-1185">Reference proteome</keyword>
<organism evidence="4 5">
    <name type="scientific">Streptomyces marispadix</name>
    <dbReference type="NCBI Taxonomy" id="2922868"/>
    <lineage>
        <taxon>Bacteria</taxon>
        <taxon>Bacillati</taxon>
        <taxon>Actinomycetota</taxon>
        <taxon>Actinomycetes</taxon>
        <taxon>Kitasatosporales</taxon>
        <taxon>Streptomycetaceae</taxon>
        <taxon>Streptomyces</taxon>
    </lineage>
</organism>
<proteinExistence type="predicted"/>
<feature type="region of interest" description="Disordered" evidence="2">
    <location>
        <begin position="85"/>
        <end position="149"/>
    </location>
</feature>
<dbReference type="EMBL" id="JAKWJU010000002">
    <property type="protein sequence ID" value="MCH6163733.1"/>
    <property type="molecule type" value="Genomic_DNA"/>
</dbReference>
<feature type="region of interest" description="Disordered" evidence="2">
    <location>
        <begin position="1"/>
        <end position="22"/>
    </location>
</feature>
<dbReference type="PANTHER" id="PTHR43156:SF2">
    <property type="entry name" value="STAGE II SPORULATION PROTEIN E"/>
    <property type="match status" value="1"/>
</dbReference>
<dbReference type="InterPro" id="IPR029016">
    <property type="entry name" value="GAF-like_dom_sf"/>
</dbReference>
<evidence type="ECO:0000259" key="3">
    <source>
        <dbReference type="SMART" id="SM00331"/>
    </source>
</evidence>
<dbReference type="InterPro" id="IPR052016">
    <property type="entry name" value="Bact_Sigma-Reg"/>
</dbReference>
<reference evidence="4" key="2">
    <citation type="journal article" date="2023" name="Int. J. Syst. Evol. Microbiol.">
        <title>Streptomyces marispadix sp. nov., isolated from marine beach sediment of the Northern Coast of Portugal.</title>
        <authorList>
            <person name="dos Santos J.D.N."/>
            <person name="Vitorino I.R."/>
            <person name="Kallscheuer N."/>
            <person name="Srivastava A."/>
            <person name="Krautwurst S."/>
            <person name="Marz M."/>
            <person name="Jogler C."/>
            <person name="Lobo Da Cunha A."/>
            <person name="Catita J."/>
            <person name="Goncalves H."/>
            <person name="Gonzalez I."/>
            <person name="Reyes F."/>
            <person name="Lage O.M."/>
        </authorList>
    </citation>
    <scope>NUCLEOTIDE SEQUENCE</scope>
    <source>
        <strain evidence="4">M600PL45_2</strain>
    </source>
</reference>
<gene>
    <name evidence="4" type="ORF">MMA15_26040</name>
</gene>
<dbReference type="SUPFAM" id="SSF81606">
    <property type="entry name" value="PP2C-like"/>
    <property type="match status" value="1"/>
</dbReference>
<dbReference type="SMART" id="SM00331">
    <property type="entry name" value="PP2C_SIG"/>
    <property type="match status" value="1"/>
</dbReference>
<dbReference type="Gene3D" id="3.30.565.10">
    <property type="entry name" value="Histidine kinase-like ATPase, C-terminal domain"/>
    <property type="match status" value="1"/>
</dbReference>
<evidence type="ECO:0000313" key="5">
    <source>
        <dbReference type="Proteomes" id="UP001166784"/>
    </source>
</evidence>
<dbReference type="Gene3D" id="3.30.450.40">
    <property type="match status" value="1"/>
</dbReference>
<dbReference type="InterPro" id="IPR036457">
    <property type="entry name" value="PPM-type-like_dom_sf"/>
</dbReference>
<dbReference type="InterPro" id="IPR036890">
    <property type="entry name" value="HATPase_C_sf"/>
</dbReference>
<dbReference type="RefSeq" id="WP_241062600.1">
    <property type="nucleotide sequence ID" value="NZ_JAKWJU010000002.1"/>
</dbReference>
<accession>A0ABS9T5M5</accession>
<comment type="caution">
    <text evidence="4">The sequence shown here is derived from an EMBL/GenBank/DDBJ whole genome shotgun (WGS) entry which is preliminary data.</text>
</comment>
<evidence type="ECO:0000313" key="4">
    <source>
        <dbReference type="EMBL" id="MCH6163733.1"/>
    </source>
</evidence>
<dbReference type="Pfam" id="PF07228">
    <property type="entry name" value="SpoIIE"/>
    <property type="match status" value="1"/>
</dbReference>
<reference evidence="4" key="1">
    <citation type="submission" date="2022-03" db="EMBL/GenBank/DDBJ databases">
        <authorList>
            <person name="Santos J.D.N."/>
            <person name="Kallscheuer N."/>
            <person name="Jogler C."/>
            <person name="Lage O.M."/>
        </authorList>
    </citation>
    <scope>NUCLEOTIDE SEQUENCE</scope>
    <source>
        <strain evidence="4">M600PL45_2</strain>
    </source>
</reference>
<evidence type="ECO:0000256" key="2">
    <source>
        <dbReference type="SAM" id="MobiDB-lite"/>
    </source>
</evidence>
<protein>
    <submittedName>
        <fullName evidence="4">SpoIIE family protein phosphatase</fullName>
    </submittedName>
</protein>
<sequence>MRLPSAGLSDSASRRALPTSQLAPSTARALVRSEIEKWARASATPGRLTARLAEDAELLVSELATNALMHAGTLIEVACGVETEPASAGASGATPRPTSGAGSPAPDRDAADTGTGGERGGEESEGRGRAEGGDEAGPGWATTPDRRPVDITAVLVEVTDRQPTGRVTGDSSARRGGRGLGLQIVGALSESWGVTYRRTEKVVWFRLALSEMVPKPSGSLSEAMHRELDAAEIFSSSPRADQRRSAEWADHGGAFLAEASELLSGQLDEDMVAALAGQLLVPRLADWVAVWLTTEAGAMRLSRVWHVDERKVDALRFALEPEPPPANLRTVGIPWPWPESADQSGRGGAALAFSLVSGGTCLGSLVIGRAGPTEMTGSVARTVEDVARRVAQAVVTARQYTRQTSISRALQRRQLPPSLASLPGVETAIVYEPHAMGQTVGGDFYDLFPMSDTRWSFLLGDVQGKDPEAMSVTGLTRHLVRLLAREGHGVESVLSRLNGAMAEEGAEAVAVGGESAQPRFLSLVYGELEPHPNAGGARCTIASAGHPPPLKLSQDGSVMAVVESQMLLGIDEGTDFTAYDFELAPGETLLCVTDGVTERRSGQRQLDDDDGLAEIFAGCVGMGAMAVAERVRQAAHDFGPEPVEDDLAILVLHAVVS</sequence>
<feature type="domain" description="PPM-type phosphatase" evidence="3">
    <location>
        <begin position="425"/>
        <end position="654"/>
    </location>
</feature>
<dbReference type="SUPFAM" id="SSF55781">
    <property type="entry name" value="GAF domain-like"/>
    <property type="match status" value="1"/>
</dbReference>
<dbReference type="PANTHER" id="PTHR43156">
    <property type="entry name" value="STAGE II SPORULATION PROTEIN E-RELATED"/>
    <property type="match status" value="1"/>
</dbReference>
<dbReference type="Gene3D" id="3.60.40.10">
    <property type="entry name" value="PPM-type phosphatase domain"/>
    <property type="match status" value="1"/>
</dbReference>
<dbReference type="Proteomes" id="UP001166784">
    <property type="component" value="Unassembled WGS sequence"/>
</dbReference>
<keyword evidence="1" id="KW-0378">Hydrolase</keyword>
<name>A0ABS9T5M5_9ACTN</name>